<comment type="caution">
    <text evidence="2">The sequence shown here is derived from an EMBL/GenBank/DDBJ whole genome shotgun (WGS) entry which is preliminary data.</text>
</comment>
<sequence length="69" mass="7245">MKLQKPPGSQDGMVTAVGIGVADLLDRSTPGNGSITVPSGSHRVPRVRRVGRGAQAGTRLTPLRRDEGR</sequence>
<evidence type="ECO:0000313" key="3">
    <source>
        <dbReference type="Proteomes" id="UP000274391"/>
    </source>
</evidence>
<proteinExistence type="predicted"/>
<reference evidence="2 3" key="1">
    <citation type="submission" date="2018-11" db="EMBL/GenBank/DDBJ databases">
        <title>YIM 102482-1 draft genome.</title>
        <authorList>
            <person name="Li G."/>
            <person name="Jiang Y."/>
        </authorList>
    </citation>
    <scope>NUCLEOTIDE SEQUENCE [LARGE SCALE GENOMIC DNA]</scope>
    <source>
        <strain evidence="2 3">YIM 102482-1</strain>
    </source>
</reference>
<keyword evidence="3" id="KW-1185">Reference proteome</keyword>
<protein>
    <submittedName>
        <fullName evidence="2">Uncharacterized protein</fullName>
    </submittedName>
</protein>
<gene>
    <name evidence="2" type="ORF">EG850_12740</name>
</gene>
<accession>A0A3P3VY31</accession>
<organism evidence="2 3">
    <name type="scientific">Gulosibacter macacae</name>
    <dbReference type="NCBI Taxonomy" id="2488791"/>
    <lineage>
        <taxon>Bacteria</taxon>
        <taxon>Bacillati</taxon>
        <taxon>Actinomycetota</taxon>
        <taxon>Actinomycetes</taxon>
        <taxon>Micrococcales</taxon>
        <taxon>Microbacteriaceae</taxon>
        <taxon>Gulosibacter</taxon>
    </lineage>
</organism>
<dbReference type="EMBL" id="RQVS01000025">
    <property type="protein sequence ID" value="RRJ85583.1"/>
    <property type="molecule type" value="Genomic_DNA"/>
</dbReference>
<feature type="region of interest" description="Disordered" evidence="1">
    <location>
        <begin position="30"/>
        <end position="69"/>
    </location>
</feature>
<dbReference type="RefSeq" id="WP_124974072.1">
    <property type="nucleotide sequence ID" value="NZ_RQVS01000025.1"/>
</dbReference>
<dbReference type="AlphaFoldDB" id="A0A3P3VY31"/>
<dbReference type="Proteomes" id="UP000274391">
    <property type="component" value="Unassembled WGS sequence"/>
</dbReference>
<evidence type="ECO:0000256" key="1">
    <source>
        <dbReference type="SAM" id="MobiDB-lite"/>
    </source>
</evidence>
<name>A0A3P3VY31_9MICO</name>
<evidence type="ECO:0000313" key="2">
    <source>
        <dbReference type="EMBL" id="RRJ85583.1"/>
    </source>
</evidence>